<dbReference type="InterPro" id="IPR002293">
    <property type="entry name" value="AA/rel_permease1"/>
</dbReference>
<dbReference type="PANTHER" id="PTHR43243:SF4">
    <property type="entry name" value="CATIONIC AMINO ACID TRANSPORTER 4"/>
    <property type="match status" value="1"/>
</dbReference>
<feature type="transmembrane region" description="Helical" evidence="6">
    <location>
        <begin position="68"/>
        <end position="85"/>
    </location>
</feature>
<proteinExistence type="predicted"/>
<keyword evidence="9" id="KW-1185">Reference proteome</keyword>
<keyword evidence="4 6" id="KW-1133">Transmembrane helix</keyword>
<evidence type="ECO:0000259" key="7">
    <source>
        <dbReference type="Pfam" id="PF13906"/>
    </source>
</evidence>
<accession>A0AAN8JNQ3</accession>
<keyword evidence="2" id="KW-0813">Transport</keyword>
<evidence type="ECO:0000313" key="9">
    <source>
        <dbReference type="Proteomes" id="UP001347796"/>
    </source>
</evidence>
<evidence type="ECO:0000256" key="1">
    <source>
        <dbReference type="ARBA" id="ARBA00004141"/>
    </source>
</evidence>
<dbReference type="Pfam" id="PF13520">
    <property type="entry name" value="AA_permease_2"/>
    <property type="match status" value="1"/>
</dbReference>
<dbReference type="EMBL" id="JAZGQO010000010">
    <property type="protein sequence ID" value="KAK6177368.1"/>
    <property type="molecule type" value="Genomic_DNA"/>
</dbReference>
<keyword evidence="3 6" id="KW-0812">Transmembrane</keyword>
<dbReference type="Gene3D" id="1.20.1740.10">
    <property type="entry name" value="Amino acid/polyamine transporter I"/>
    <property type="match status" value="2"/>
</dbReference>
<feature type="transmembrane region" description="Helical" evidence="6">
    <location>
        <begin position="535"/>
        <end position="554"/>
    </location>
</feature>
<reference evidence="8 9" key="1">
    <citation type="submission" date="2024-01" db="EMBL/GenBank/DDBJ databases">
        <title>The genome of the rayed Mediterranean limpet Patella caerulea (Linnaeus, 1758).</title>
        <authorList>
            <person name="Anh-Thu Weber A."/>
            <person name="Halstead-Nussloch G."/>
        </authorList>
    </citation>
    <scope>NUCLEOTIDE SEQUENCE [LARGE SCALE GENOMIC DNA]</scope>
    <source>
        <strain evidence="8">AATW-2023a</strain>
        <tissue evidence="8">Whole specimen</tissue>
    </source>
</reference>
<feature type="transmembrane region" description="Helical" evidence="6">
    <location>
        <begin position="312"/>
        <end position="336"/>
    </location>
</feature>
<comment type="caution">
    <text evidence="8">The sequence shown here is derived from an EMBL/GenBank/DDBJ whole genome shotgun (WGS) entry which is preliminary data.</text>
</comment>
<comment type="subcellular location">
    <subcellularLocation>
        <location evidence="1">Membrane</location>
        <topology evidence="1">Multi-pass membrane protein</topology>
    </subcellularLocation>
</comment>
<organism evidence="8 9">
    <name type="scientific">Patella caerulea</name>
    <name type="common">Rayed Mediterranean limpet</name>
    <dbReference type="NCBI Taxonomy" id="87958"/>
    <lineage>
        <taxon>Eukaryota</taxon>
        <taxon>Metazoa</taxon>
        <taxon>Spiralia</taxon>
        <taxon>Lophotrochozoa</taxon>
        <taxon>Mollusca</taxon>
        <taxon>Gastropoda</taxon>
        <taxon>Patellogastropoda</taxon>
        <taxon>Patelloidea</taxon>
        <taxon>Patellidae</taxon>
        <taxon>Patella</taxon>
    </lineage>
</organism>
<evidence type="ECO:0000256" key="2">
    <source>
        <dbReference type="ARBA" id="ARBA00022448"/>
    </source>
</evidence>
<dbReference type="GO" id="GO:0005886">
    <property type="term" value="C:plasma membrane"/>
    <property type="evidence" value="ECO:0007669"/>
    <property type="project" value="TreeGrafter"/>
</dbReference>
<evidence type="ECO:0000256" key="3">
    <source>
        <dbReference type="ARBA" id="ARBA00022692"/>
    </source>
</evidence>
<evidence type="ECO:0000313" key="8">
    <source>
        <dbReference type="EMBL" id="KAK6177368.1"/>
    </source>
</evidence>
<feature type="transmembrane region" description="Helical" evidence="6">
    <location>
        <begin position="364"/>
        <end position="383"/>
    </location>
</feature>
<dbReference type="GO" id="GO:0015171">
    <property type="term" value="F:amino acid transmembrane transporter activity"/>
    <property type="evidence" value="ECO:0007669"/>
    <property type="project" value="TreeGrafter"/>
</dbReference>
<keyword evidence="5 6" id="KW-0472">Membrane</keyword>
<evidence type="ECO:0000256" key="4">
    <source>
        <dbReference type="ARBA" id="ARBA00022989"/>
    </source>
</evidence>
<sequence>MGVLQRFVDQVTRKKTITEDFHETSLRKCLTTFDITLLGIGHMVGAGIYVLTGAVVRLKAGPSTVLSYFFAGMTAFLSALCYAEFGARVPKAGSAYSYTYVTVGEIWGFVIGWNILLEHIIGAAAVARAWSASFDSLLHQAIRNGTITHVGYLSRDSAWFSEYPDFLACLFAIVMFCVVATGAKFSIRFNSVFTIFNGGVILFIICAGLYFADTNNWSNTDNGGFFPFGFTGTLAGAASCFFAYIGFEGIAVSGEESKHPEKSIPIATGVSLLVVTFIYMLVSVTLTLMIPYTMTDTSAAFPLAFAARGAYWAKYIVALGTLFGLSTSMLGTAFSLPRSVYAMANDGLLFECFARVHPKTQTPLYAVGVFGLISCLMALFFDIDTLIEFMSIGTLTAYTIVAACIIILRYLPVSKCQFELKPEEVVGKEEDFATENSTILKKSKSHDDFGRLKQRLKNIPILRNYEPGDAVIIAVVLMTISMALFTSTLIYGMPLLKAGTWWLVIFMLLFGAMVVFSYMIIIAHEQNDAFMTFQIPFVPLLPAVSIFLNLALMFSLSYLTWIRLVIWMAIGLLVYFLYGMHHSRENRAASGYGHIVELPTDTVTGAAIPNLDEDIREQQPPRKDEGLF</sequence>
<dbReference type="Pfam" id="PF13906">
    <property type="entry name" value="AA_permease_C"/>
    <property type="match status" value="1"/>
</dbReference>
<feature type="transmembrane region" description="Helical" evidence="6">
    <location>
        <begin position="266"/>
        <end position="292"/>
    </location>
</feature>
<feature type="transmembrane region" description="Helical" evidence="6">
    <location>
        <begin position="192"/>
        <end position="212"/>
    </location>
</feature>
<protein>
    <recommendedName>
        <fullName evidence="7">Cationic amino acid transporter C-terminal domain-containing protein</fullName>
    </recommendedName>
</protein>
<dbReference type="Proteomes" id="UP001347796">
    <property type="component" value="Unassembled WGS sequence"/>
</dbReference>
<name>A0AAN8JNQ3_PATCE</name>
<feature type="transmembrane region" description="Helical" evidence="6">
    <location>
        <begin position="224"/>
        <end position="245"/>
    </location>
</feature>
<evidence type="ECO:0000256" key="6">
    <source>
        <dbReference type="SAM" id="Phobius"/>
    </source>
</evidence>
<dbReference type="AlphaFoldDB" id="A0AAN8JNQ3"/>
<feature type="transmembrane region" description="Helical" evidence="6">
    <location>
        <begin position="389"/>
        <end position="411"/>
    </location>
</feature>
<gene>
    <name evidence="8" type="ORF">SNE40_015482</name>
</gene>
<dbReference type="PANTHER" id="PTHR43243">
    <property type="entry name" value="INNER MEMBRANE TRANSPORTER YGJI-RELATED"/>
    <property type="match status" value="1"/>
</dbReference>
<dbReference type="FunFam" id="1.20.1740.10:FF:000010">
    <property type="entry name" value="probable cationic amino acid transporter"/>
    <property type="match status" value="1"/>
</dbReference>
<feature type="transmembrane region" description="Helical" evidence="6">
    <location>
        <begin position="499"/>
        <end position="523"/>
    </location>
</feature>
<dbReference type="InterPro" id="IPR029485">
    <property type="entry name" value="CAT_C"/>
</dbReference>
<feature type="transmembrane region" description="Helical" evidence="6">
    <location>
        <begin position="106"/>
        <end position="130"/>
    </location>
</feature>
<feature type="transmembrane region" description="Helical" evidence="6">
    <location>
        <begin position="35"/>
        <end position="56"/>
    </location>
</feature>
<feature type="transmembrane region" description="Helical" evidence="6">
    <location>
        <begin position="163"/>
        <end position="180"/>
    </location>
</feature>
<evidence type="ECO:0000256" key="5">
    <source>
        <dbReference type="ARBA" id="ARBA00023136"/>
    </source>
</evidence>
<feature type="domain" description="Cationic amino acid transporter C-terminal" evidence="7">
    <location>
        <begin position="533"/>
        <end position="583"/>
    </location>
</feature>
<feature type="transmembrane region" description="Helical" evidence="6">
    <location>
        <begin position="470"/>
        <end position="493"/>
    </location>
</feature>
<feature type="transmembrane region" description="Helical" evidence="6">
    <location>
        <begin position="560"/>
        <end position="578"/>
    </location>
</feature>